<evidence type="ECO:0000313" key="2">
    <source>
        <dbReference type="EMBL" id="KAG8184915.1"/>
    </source>
</evidence>
<sequence>MLRRPHEKHPCPGPRKAFWVHQRPKKGSPEKAHPSSHCSIPTPEAIFCLVLEALASIVVIPPADSPGCQARGSKVLFRTFVLFVCLSRSFAAKFAN</sequence>
<keyword evidence="3" id="KW-1185">Reference proteome</keyword>
<evidence type="ECO:0000256" key="1">
    <source>
        <dbReference type="SAM" id="MobiDB-lite"/>
    </source>
</evidence>
<proteinExistence type="predicted"/>
<dbReference type="AlphaFoldDB" id="A0AAV6UL90"/>
<reference evidence="2 3" key="1">
    <citation type="journal article" date="2022" name="Nat. Ecol. Evol.">
        <title>A masculinizing supergene underlies an exaggerated male reproductive morph in a spider.</title>
        <authorList>
            <person name="Hendrickx F."/>
            <person name="De Corte Z."/>
            <person name="Sonet G."/>
            <person name="Van Belleghem S.M."/>
            <person name="Kostlbacher S."/>
            <person name="Vangestel C."/>
        </authorList>
    </citation>
    <scope>NUCLEOTIDE SEQUENCE [LARGE SCALE GENOMIC DNA]</scope>
    <source>
        <strain evidence="2">W744_W776</strain>
    </source>
</reference>
<name>A0AAV6UL90_9ARAC</name>
<feature type="region of interest" description="Disordered" evidence="1">
    <location>
        <begin position="1"/>
        <end position="37"/>
    </location>
</feature>
<accession>A0AAV6UL90</accession>
<protein>
    <submittedName>
        <fullName evidence="2">Uncharacterized protein</fullName>
    </submittedName>
</protein>
<evidence type="ECO:0000313" key="3">
    <source>
        <dbReference type="Proteomes" id="UP000827092"/>
    </source>
</evidence>
<comment type="caution">
    <text evidence="2">The sequence shown here is derived from an EMBL/GenBank/DDBJ whole genome shotgun (WGS) entry which is preliminary data.</text>
</comment>
<dbReference type="EMBL" id="JAFNEN010000354">
    <property type="protein sequence ID" value="KAG8184915.1"/>
    <property type="molecule type" value="Genomic_DNA"/>
</dbReference>
<organism evidence="2 3">
    <name type="scientific">Oedothorax gibbosus</name>
    <dbReference type="NCBI Taxonomy" id="931172"/>
    <lineage>
        <taxon>Eukaryota</taxon>
        <taxon>Metazoa</taxon>
        <taxon>Ecdysozoa</taxon>
        <taxon>Arthropoda</taxon>
        <taxon>Chelicerata</taxon>
        <taxon>Arachnida</taxon>
        <taxon>Araneae</taxon>
        <taxon>Araneomorphae</taxon>
        <taxon>Entelegynae</taxon>
        <taxon>Araneoidea</taxon>
        <taxon>Linyphiidae</taxon>
        <taxon>Erigoninae</taxon>
        <taxon>Oedothorax</taxon>
    </lineage>
</organism>
<dbReference type="Proteomes" id="UP000827092">
    <property type="component" value="Unassembled WGS sequence"/>
</dbReference>
<gene>
    <name evidence="2" type="ORF">JTE90_017769</name>
</gene>